<proteinExistence type="predicted"/>
<dbReference type="InterPro" id="IPR029021">
    <property type="entry name" value="Prot-tyrosine_phosphatase-like"/>
</dbReference>
<reference evidence="1" key="1">
    <citation type="submission" date="2020-10" db="EMBL/GenBank/DDBJ databases">
        <authorList>
            <person name="Gilroy R."/>
        </authorList>
    </citation>
    <scope>NUCLEOTIDE SEQUENCE</scope>
    <source>
        <strain evidence="1">ChiBcec16-1751</strain>
    </source>
</reference>
<dbReference type="Gene3D" id="3.90.190.10">
    <property type="entry name" value="Protein tyrosine phosphatase superfamily"/>
    <property type="match status" value="1"/>
</dbReference>
<dbReference type="Pfam" id="PF13350">
    <property type="entry name" value="Y_phosphatase3"/>
    <property type="match status" value="1"/>
</dbReference>
<protein>
    <submittedName>
        <fullName evidence="1">Tyrosine-protein phosphatase</fullName>
    </submittedName>
</protein>
<name>A0A9D1JT96_9FIRM</name>
<dbReference type="InterPro" id="IPR016130">
    <property type="entry name" value="Tyr_Pase_AS"/>
</dbReference>
<evidence type="ECO:0000313" key="1">
    <source>
        <dbReference type="EMBL" id="HIS65170.1"/>
    </source>
</evidence>
<dbReference type="InterPro" id="IPR026893">
    <property type="entry name" value="Tyr/Ser_Pase_IphP-type"/>
</dbReference>
<accession>A0A9D1JT96</accession>
<dbReference type="EMBL" id="DVJJ01000112">
    <property type="protein sequence ID" value="HIS65170.1"/>
    <property type="molecule type" value="Genomic_DNA"/>
</dbReference>
<comment type="caution">
    <text evidence="1">The sequence shown here is derived from an EMBL/GenBank/DDBJ whole genome shotgun (WGS) entry which is preliminary data.</text>
</comment>
<sequence>MEFVRRLPLQGLYNVRDLGGYAVPGGRTRFGVFVRSEAPCALPPVTVAELTRYGIHTAIDLRSPAEASLRPSDLRMAMLCCSCPQGGDAESFSTERPVDWQQIYITRCEDNRPWVRRFLELAAAARGGMLFHCTTGKDRTGLCACFLLSLAGVDRADIVADYAVSELYLQPVFDAMRGGRLRPQGEGTRYHETMFHTPPSAMEGLLDYLHRTYGSVREYLCTTGVTEETLETIRKKFVEP</sequence>
<dbReference type="Proteomes" id="UP000886741">
    <property type="component" value="Unassembled WGS sequence"/>
</dbReference>
<organism evidence="1 2">
    <name type="scientific">Candidatus Avoscillospira avistercoris</name>
    <dbReference type="NCBI Taxonomy" id="2840707"/>
    <lineage>
        <taxon>Bacteria</taxon>
        <taxon>Bacillati</taxon>
        <taxon>Bacillota</taxon>
        <taxon>Clostridia</taxon>
        <taxon>Eubacteriales</taxon>
        <taxon>Oscillospiraceae</taxon>
        <taxon>Oscillospiraceae incertae sedis</taxon>
        <taxon>Candidatus Avoscillospira</taxon>
    </lineage>
</organism>
<dbReference type="PROSITE" id="PS00383">
    <property type="entry name" value="TYR_PHOSPHATASE_1"/>
    <property type="match status" value="1"/>
</dbReference>
<dbReference type="GO" id="GO:0004721">
    <property type="term" value="F:phosphoprotein phosphatase activity"/>
    <property type="evidence" value="ECO:0007669"/>
    <property type="project" value="InterPro"/>
</dbReference>
<gene>
    <name evidence="1" type="ORF">IAA83_07365</name>
</gene>
<reference evidence="1" key="2">
    <citation type="journal article" date="2021" name="PeerJ">
        <title>Extensive microbial diversity within the chicken gut microbiome revealed by metagenomics and culture.</title>
        <authorList>
            <person name="Gilroy R."/>
            <person name="Ravi A."/>
            <person name="Getino M."/>
            <person name="Pursley I."/>
            <person name="Horton D.L."/>
            <person name="Alikhan N.F."/>
            <person name="Baker D."/>
            <person name="Gharbi K."/>
            <person name="Hall N."/>
            <person name="Watson M."/>
            <person name="Adriaenssens E.M."/>
            <person name="Foster-Nyarko E."/>
            <person name="Jarju S."/>
            <person name="Secka A."/>
            <person name="Antonio M."/>
            <person name="Oren A."/>
            <person name="Chaudhuri R.R."/>
            <person name="La Ragione R."/>
            <person name="Hildebrand F."/>
            <person name="Pallen M.J."/>
        </authorList>
    </citation>
    <scope>NUCLEOTIDE SEQUENCE</scope>
    <source>
        <strain evidence="1">ChiBcec16-1751</strain>
    </source>
</reference>
<evidence type="ECO:0000313" key="2">
    <source>
        <dbReference type="Proteomes" id="UP000886741"/>
    </source>
</evidence>
<dbReference type="AlphaFoldDB" id="A0A9D1JT96"/>
<dbReference type="SUPFAM" id="SSF52799">
    <property type="entry name" value="(Phosphotyrosine protein) phosphatases II"/>
    <property type="match status" value="1"/>
</dbReference>